<protein>
    <submittedName>
        <fullName evidence="2">BON domain-containing protein</fullName>
    </submittedName>
</protein>
<dbReference type="InterPro" id="IPR007055">
    <property type="entry name" value="BON_dom"/>
</dbReference>
<sequence>MKTAKTIQLEVMAALDDQINPNVANIGVSVKNGVVVLDGNVSCYSQKISAGQAVWRISGVRALVDQLIVIPSSQIKSTDAIIAEHILETLDYLNVEKEGHIRLKVVQGRVSVDGIVKSDLEKQRIISAIWILPYINDVIDTLAVKPDLLNEDLPDIIILRGAPDLSARFRTFIWRIVHIFNQTKIRSNVS</sequence>
<comment type="caution">
    <text evidence="2">The sequence shown here is derived from an EMBL/GenBank/DDBJ whole genome shotgun (WGS) entry which is preliminary data.</text>
</comment>
<evidence type="ECO:0000313" key="3">
    <source>
        <dbReference type="Proteomes" id="UP001596958"/>
    </source>
</evidence>
<proteinExistence type="predicted"/>
<dbReference type="Pfam" id="PF04972">
    <property type="entry name" value="BON"/>
    <property type="match status" value="2"/>
</dbReference>
<evidence type="ECO:0000313" key="2">
    <source>
        <dbReference type="EMBL" id="MFD0750282.1"/>
    </source>
</evidence>
<evidence type="ECO:0000259" key="1">
    <source>
        <dbReference type="PROSITE" id="PS50914"/>
    </source>
</evidence>
<dbReference type="PROSITE" id="PS50914">
    <property type="entry name" value="BON"/>
    <property type="match status" value="2"/>
</dbReference>
<dbReference type="EMBL" id="JBHTHU010000005">
    <property type="protein sequence ID" value="MFD0750282.1"/>
    <property type="molecule type" value="Genomic_DNA"/>
</dbReference>
<dbReference type="Proteomes" id="UP001596958">
    <property type="component" value="Unassembled WGS sequence"/>
</dbReference>
<organism evidence="2 3">
    <name type="scientific">Mucilaginibacter calamicampi</name>
    <dbReference type="NCBI Taxonomy" id="1302352"/>
    <lineage>
        <taxon>Bacteria</taxon>
        <taxon>Pseudomonadati</taxon>
        <taxon>Bacteroidota</taxon>
        <taxon>Sphingobacteriia</taxon>
        <taxon>Sphingobacteriales</taxon>
        <taxon>Sphingobacteriaceae</taxon>
        <taxon>Mucilaginibacter</taxon>
    </lineage>
</organism>
<feature type="domain" description="BON" evidence="1">
    <location>
        <begin position="3"/>
        <end position="71"/>
    </location>
</feature>
<feature type="domain" description="BON" evidence="1">
    <location>
        <begin position="78"/>
        <end position="146"/>
    </location>
</feature>
<keyword evidence="3" id="KW-1185">Reference proteome</keyword>
<dbReference type="Gene3D" id="3.30.1340.30">
    <property type="match status" value="2"/>
</dbReference>
<dbReference type="RefSeq" id="WP_377099405.1">
    <property type="nucleotide sequence ID" value="NZ_JBHTHU010000005.1"/>
</dbReference>
<gene>
    <name evidence="2" type="ORF">ACFQZS_09030</name>
</gene>
<name>A0ABW2YXZ6_9SPHI</name>
<accession>A0ABW2YXZ6</accession>
<reference evidence="3" key="1">
    <citation type="journal article" date="2019" name="Int. J. Syst. Evol. Microbiol.">
        <title>The Global Catalogue of Microorganisms (GCM) 10K type strain sequencing project: providing services to taxonomists for standard genome sequencing and annotation.</title>
        <authorList>
            <consortium name="The Broad Institute Genomics Platform"/>
            <consortium name="The Broad Institute Genome Sequencing Center for Infectious Disease"/>
            <person name="Wu L."/>
            <person name="Ma J."/>
        </authorList>
    </citation>
    <scope>NUCLEOTIDE SEQUENCE [LARGE SCALE GENOMIC DNA]</scope>
    <source>
        <strain evidence="3">CCUG 63418</strain>
    </source>
</reference>